<evidence type="ECO:0000259" key="4">
    <source>
        <dbReference type="PROSITE" id="PS50887"/>
    </source>
</evidence>
<dbReference type="PROSITE" id="PS50112">
    <property type="entry name" value="PAS"/>
    <property type="match status" value="1"/>
</dbReference>
<dbReference type="NCBIfam" id="TIGR00254">
    <property type="entry name" value="GGDEF"/>
    <property type="match status" value="1"/>
</dbReference>
<gene>
    <name evidence="5" type="ordered locus">SCATT_18770</name>
</gene>
<dbReference type="PANTHER" id="PTHR44757">
    <property type="entry name" value="DIGUANYLATE CYCLASE DGCP"/>
    <property type="match status" value="1"/>
</dbReference>
<dbReference type="PROSITE" id="PS50883">
    <property type="entry name" value="EAL"/>
    <property type="match status" value="1"/>
</dbReference>
<dbReference type="RefSeq" id="WP_014142641.1">
    <property type="nucleotide sequence ID" value="NC_016111.1"/>
</dbReference>
<dbReference type="CDD" id="cd01949">
    <property type="entry name" value="GGDEF"/>
    <property type="match status" value="1"/>
</dbReference>
<evidence type="ECO:0000313" key="6">
    <source>
        <dbReference type="Proteomes" id="UP000007842"/>
    </source>
</evidence>
<dbReference type="InterPro" id="IPR013656">
    <property type="entry name" value="PAS_4"/>
</dbReference>
<dbReference type="STRING" id="1003195.SCATT_18770"/>
<feature type="compositionally biased region" description="Basic and acidic residues" evidence="1">
    <location>
        <begin position="1"/>
        <end position="17"/>
    </location>
</feature>
<dbReference type="Pfam" id="PF08448">
    <property type="entry name" value="PAS_4"/>
    <property type="match status" value="1"/>
</dbReference>
<dbReference type="InterPro" id="IPR001633">
    <property type="entry name" value="EAL_dom"/>
</dbReference>
<dbReference type="CDD" id="cd01948">
    <property type="entry name" value="EAL"/>
    <property type="match status" value="1"/>
</dbReference>
<dbReference type="SUPFAM" id="SSF141868">
    <property type="entry name" value="EAL domain-like"/>
    <property type="match status" value="1"/>
</dbReference>
<dbReference type="SMART" id="SM00267">
    <property type="entry name" value="GGDEF"/>
    <property type="match status" value="1"/>
</dbReference>
<feature type="domain" description="GGDEF" evidence="4">
    <location>
        <begin position="218"/>
        <end position="352"/>
    </location>
</feature>
<organism evidence="5 6">
    <name type="scientific">Streptantibioticus cattleyicolor (strain ATCC 35852 / DSM 46488 / JCM 4925 / NBRC 14057 / NRRL 8057)</name>
    <name type="common">Streptomyces cattleya</name>
    <dbReference type="NCBI Taxonomy" id="1003195"/>
    <lineage>
        <taxon>Bacteria</taxon>
        <taxon>Bacillati</taxon>
        <taxon>Actinomycetota</taxon>
        <taxon>Actinomycetes</taxon>
        <taxon>Kitasatosporales</taxon>
        <taxon>Streptomycetaceae</taxon>
        <taxon>Streptantibioticus</taxon>
    </lineage>
</organism>
<dbReference type="PANTHER" id="PTHR44757:SF2">
    <property type="entry name" value="BIOFILM ARCHITECTURE MAINTENANCE PROTEIN MBAA"/>
    <property type="match status" value="1"/>
</dbReference>
<proteinExistence type="predicted"/>
<dbReference type="SUPFAM" id="SSF55073">
    <property type="entry name" value="Nucleotide cyclase"/>
    <property type="match status" value="1"/>
</dbReference>
<dbReference type="InterPro" id="IPR029787">
    <property type="entry name" value="Nucleotide_cyclase"/>
</dbReference>
<dbReference type="InterPro" id="IPR043128">
    <property type="entry name" value="Rev_trsase/Diguanyl_cyclase"/>
</dbReference>
<dbReference type="PROSITE" id="PS50887">
    <property type="entry name" value="GGDEF"/>
    <property type="match status" value="1"/>
</dbReference>
<name>F8JTA0_STREN</name>
<dbReference type="NCBIfam" id="TIGR00229">
    <property type="entry name" value="sensory_box"/>
    <property type="match status" value="1"/>
</dbReference>
<accession>F8JTA0</accession>
<dbReference type="SMART" id="SM00091">
    <property type="entry name" value="PAS"/>
    <property type="match status" value="1"/>
</dbReference>
<dbReference type="InterPro" id="IPR035919">
    <property type="entry name" value="EAL_sf"/>
</dbReference>
<dbReference type="SMART" id="SM00052">
    <property type="entry name" value="EAL"/>
    <property type="match status" value="1"/>
</dbReference>
<dbReference type="HOGENOM" id="CLU_000445_70_50_11"/>
<sequence>MREQAEGRPSVGRESEPATHPSSITECDELTPGRPTGLLRDYHAAFNAARGAMALLDHDGHLLAANPALGTLLGCDPARLTDRQAADLVGLGGDERIRDAYREVLSGRRDRLRCTCRLKHADGHALWAEVTVDRLRHAEPSLPAPCAPEAERPAAPRPVAGRAEGTAGALLCVQDVTERRELADRLRHLQMHDPVTRLPNRTLFFERLSAALRSPATGRVGICYLDLDGFKAINDTLGHAIGDRLLAAVAARLTACVTDGGHLAARLGGDEFALLVEESAGTEQLTTLAESVLTALQRPFDLDGHRLAVSASIGVVERSAAGTTATGLMQAADTTLYWAKADGKARWTLFDPERNANRMTRQSLSSTLRQAVERGEFTLEYQPLVALDGGRLRGVEALVRWEHPRFGRLAPNRFISLAEENGSIVQLGRWVLAESCRWARAWHKDHPEAPPFVSVNVAVRQVWDSDLVGDVAAVLDETGLPPALLQLELTESAVMGSTGRPLQALYALHEMGVRIAIDDFGTGYSNLAYLSRLPVTALKLDGSFVRGFRSREHPNPADETIVEALVQLAHRLGITVTAECVESAEQAERLRRIGCDTGQGWFYSRPVAPDRITAMLGGG</sequence>
<evidence type="ECO:0000256" key="1">
    <source>
        <dbReference type="SAM" id="MobiDB-lite"/>
    </source>
</evidence>
<feature type="region of interest" description="Disordered" evidence="1">
    <location>
        <begin position="1"/>
        <end position="32"/>
    </location>
</feature>
<dbReference type="Pfam" id="PF00990">
    <property type="entry name" value="GGDEF"/>
    <property type="match status" value="1"/>
</dbReference>
<protein>
    <submittedName>
        <fullName evidence="5">Sensory box/GGDEF protein</fullName>
    </submittedName>
</protein>
<dbReference type="Gene3D" id="3.30.70.270">
    <property type="match status" value="1"/>
</dbReference>
<accession>G8WRW4</accession>
<reference evidence="6" key="1">
    <citation type="submission" date="2011-12" db="EMBL/GenBank/DDBJ databases">
        <title>Complete genome sequence of Streptomyces cattleya strain DSM 46488.</title>
        <authorList>
            <person name="Ou H.-Y."/>
            <person name="Li P."/>
            <person name="Zhao C."/>
            <person name="O'Hagan D."/>
            <person name="Deng Z."/>
        </authorList>
    </citation>
    <scope>NUCLEOTIDE SEQUENCE [LARGE SCALE GENOMIC DNA]</scope>
    <source>
        <strain evidence="6">ATCC 35852 / DSM 46488 / JCM 4925 / NBRC 14057 / NRRL 8057</strain>
    </source>
</reference>
<dbReference type="Proteomes" id="UP000007842">
    <property type="component" value="Chromosome"/>
</dbReference>
<evidence type="ECO:0000313" key="5">
    <source>
        <dbReference type="EMBL" id="AEW94248.1"/>
    </source>
</evidence>
<dbReference type="InterPro" id="IPR035965">
    <property type="entry name" value="PAS-like_dom_sf"/>
</dbReference>
<dbReference type="Gene3D" id="3.30.450.20">
    <property type="entry name" value="PAS domain"/>
    <property type="match status" value="1"/>
</dbReference>
<dbReference type="KEGG" id="sct:SCAT_1884"/>
<dbReference type="SUPFAM" id="SSF55785">
    <property type="entry name" value="PYP-like sensor domain (PAS domain)"/>
    <property type="match status" value="1"/>
</dbReference>
<evidence type="ECO:0000259" key="3">
    <source>
        <dbReference type="PROSITE" id="PS50883"/>
    </source>
</evidence>
<evidence type="ECO:0000259" key="2">
    <source>
        <dbReference type="PROSITE" id="PS50112"/>
    </source>
</evidence>
<dbReference type="AlphaFoldDB" id="F8JTA0"/>
<dbReference type="eggNOG" id="COG5001">
    <property type="taxonomic scope" value="Bacteria"/>
</dbReference>
<dbReference type="Pfam" id="PF00563">
    <property type="entry name" value="EAL"/>
    <property type="match status" value="1"/>
</dbReference>
<dbReference type="PATRIC" id="fig|1003195.11.peg.3419"/>
<dbReference type="InterPro" id="IPR000014">
    <property type="entry name" value="PAS"/>
</dbReference>
<dbReference type="InterPro" id="IPR052155">
    <property type="entry name" value="Biofilm_reg_signaling"/>
</dbReference>
<dbReference type="Gene3D" id="3.20.20.450">
    <property type="entry name" value="EAL domain"/>
    <property type="match status" value="1"/>
</dbReference>
<feature type="domain" description="PAS" evidence="2">
    <location>
        <begin position="38"/>
        <end position="108"/>
    </location>
</feature>
<dbReference type="CDD" id="cd00130">
    <property type="entry name" value="PAS"/>
    <property type="match status" value="1"/>
</dbReference>
<dbReference type="OrthoDB" id="23692at2"/>
<dbReference type="InterPro" id="IPR000160">
    <property type="entry name" value="GGDEF_dom"/>
</dbReference>
<dbReference type="KEGG" id="scy:SCATT_18770"/>
<keyword evidence="6" id="KW-1185">Reference proteome</keyword>
<feature type="domain" description="EAL" evidence="3">
    <location>
        <begin position="361"/>
        <end position="619"/>
    </location>
</feature>
<dbReference type="EMBL" id="CP003219">
    <property type="protein sequence ID" value="AEW94248.1"/>
    <property type="molecule type" value="Genomic_DNA"/>
</dbReference>